<proteinExistence type="predicted"/>
<keyword evidence="1" id="KW-0472">Membrane</keyword>
<name>A0A0M0KCP2_ALKHA</name>
<sequence length="216" mass="24936">MNAGIIVVVLIIGMIVFMFRGVKNLRRTGIIKEDSPILDFVFILPISFQGFVLYPDRASVIFHICLLLFVTVLLIIKRYRSALYVIPNGQLNTLRSLVQECLLNYEDDIRQEDGYRESLLGKPVERYLLPSSRASIDLVWHKEKEEIPHSIKLVINRPFRFLARRPFLYELSDRIEPMQQQVGKVYRGAIVELLLAGGLLLLLVFLVQQGHVLFLK</sequence>
<dbReference type="PATRIC" id="fig|136160.3.peg.3874"/>
<keyword evidence="1" id="KW-1133">Transmembrane helix</keyword>
<evidence type="ECO:0000313" key="2">
    <source>
        <dbReference type="EMBL" id="KOO36352.1"/>
    </source>
</evidence>
<dbReference type="GeneID" id="87596409"/>
<dbReference type="AlphaFoldDB" id="A0A0M0KCP2"/>
<protein>
    <submittedName>
        <fullName evidence="2">Uncharacterized protein</fullName>
    </submittedName>
</protein>
<feature type="transmembrane region" description="Helical" evidence="1">
    <location>
        <begin position="37"/>
        <end position="54"/>
    </location>
</feature>
<accession>A0A0M0KCP2</accession>
<gene>
    <name evidence="2" type="ORF">AMD02_19450</name>
</gene>
<dbReference type="RefSeq" id="WP_053432559.1">
    <property type="nucleotide sequence ID" value="NZ_CP040441.1"/>
</dbReference>
<feature type="transmembrane region" description="Helical" evidence="1">
    <location>
        <begin position="60"/>
        <end position="76"/>
    </location>
</feature>
<evidence type="ECO:0000256" key="1">
    <source>
        <dbReference type="SAM" id="Phobius"/>
    </source>
</evidence>
<dbReference type="EMBL" id="LILD01000014">
    <property type="protein sequence ID" value="KOO36352.1"/>
    <property type="molecule type" value="Genomic_DNA"/>
</dbReference>
<keyword evidence="1" id="KW-0812">Transmembrane</keyword>
<organism evidence="2">
    <name type="scientific">Halalkalibacterium halodurans</name>
    <name type="common">Bacillus halodurans</name>
    <dbReference type="NCBI Taxonomy" id="86665"/>
    <lineage>
        <taxon>Bacteria</taxon>
        <taxon>Bacillati</taxon>
        <taxon>Bacillota</taxon>
        <taxon>Bacilli</taxon>
        <taxon>Bacillales</taxon>
        <taxon>Bacillaceae</taxon>
        <taxon>Halalkalibacterium (ex Joshi et al. 2022)</taxon>
    </lineage>
</organism>
<comment type="caution">
    <text evidence="2">The sequence shown here is derived from an EMBL/GenBank/DDBJ whole genome shotgun (WGS) entry which is preliminary data.</text>
</comment>
<reference evidence="2" key="1">
    <citation type="submission" date="2015-08" db="EMBL/GenBank/DDBJ databases">
        <title>Complete DNA Sequence of Pseudomonas syringae pv. actinidiae, the Causal Agent of Kiwifruit Canker Disease.</title>
        <authorList>
            <person name="Rikkerink E.H.A."/>
            <person name="Fineran P.C."/>
        </authorList>
    </citation>
    <scope>NUCLEOTIDE SEQUENCE</scope>
    <source>
        <strain evidence="2">DSM 13666</strain>
    </source>
</reference>
<feature type="transmembrane region" description="Helical" evidence="1">
    <location>
        <begin position="6"/>
        <end position="25"/>
    </location>
</feature>
<feature type="transmembrane region" description="Helical" evidence="1">
    <location>
        <begin position="185"/>
        <end position="207"/>
    </location>
</feature>